<evidence type="ECO:0000313" key="4">
    <source>
        <dbReference type="Proteomes" id="UP001501469"/>
    </source>
</evidence>
<evidence type="ECO:0000256" key="2">
    <source>
        <dbReference type="SAM" id="Phobius"/>
    </source>
</evidence>
<gene>
    <name evidence="3" type="ORF">GCM10022409_40700</name>
</gene>
<feature type="compositionally biased region" description="Low complexity" evidence="1">
    <location>
        <begin position="105"/>
        <end position="125"/>
    </location>
</feature>
<protein>
    <recommendedName>
        <fullName evidence="5">DUF4350 domain-containing protein</fullName>
    </recommendedName>
</protein>
<evidence type="ECO:0008006" key="5">
    <source>
        <dbReference type="Google" id="ProtNLM"/>
    </source>
</evidence>
<keyword evidence="2" id="KW-1133">Transmembrane helix</keyword>
<keyword evidence="4" id="KW-1185">Reference proteome</keyword>
<proteinExistence type="predicted"/>
<dbReference type="Proteomes" id="UP001501469">
    <property type="component" value="Unassembled WGS sequence"/>
</dbReference>
<keyword evidence="2" id="KW-0472">Membrane</keyword>
<organism evidence="3 4">
    <name type="scientific">Hymenobacter glaciei</name>
    <dbReference type="NCBI Taxonomy" id="877209"/>
    <lineage>
        <taxon>Bacteria</taxon>
        <taxon>Pseudomonadati</taxon>
        <taxon>Bacteroidota</taxon>
        <taxon>Cytophagia</taxon>
        <taxon>Cytophagales</taxon>
        <taxon>Hymenobacteraceae</taxon>
        <taxon>Hymenobacter</taxon>
    </lineage>
</organism>
<feature type="compositionally biased region" description="Basic and acidic residues" evidence="1">
    <location>
        <begin position="85"/>
        <end position="103"/>
    </location>
</feature>
<feature type="transmembrane region" description="Helical" evidence="2">
    <location>
        <begin position="383"/>
        <end position="400"/>
    </location>
</feature>
<name>A0ABP7UQT1_9BACT</name>
<dbReference type="EMBL" id="BAABDK010000031">
    <property type="protein sequence ID" value="GAA4049836.1"/>
    <property type="molecule type" value="Genomic_DNA"/>
</dbReference>
<evidence type="ECO:0000256" key="1">
    <source>
        <dbReference type="SAM" id="MobiDB-lite"/>
    </source>
</evidence>
<comment type="caution">
    <text evidence="3">The sequence shown here is derived from an EMBL/GenBank/DDBJ whole genome shotgun (WGS) entry which is preliminary data.</text>
</comment>
<reference evidence="4" key="1">
    <citation type="journal article" date="2019" name="Int. J. Syst. Evol. Microbiol.">
        <title>The Global Catalogue of Microorganisms (GCM) 10K type strain sequencing project: providing services to taxonomists for standard genome sequencing and annotation.</title>
        <authorList>
            <consortium name="The Broad Institute Genomics Platform"/>
            <consortium name="The Broad Institute Genome Sequencing Center for Infectious Disease"/>
            <person name="Wu L."/>
            <person name="Ma J."/>
        </authorList>
    </citation>
    <scope>NUCLEOTIDE SEQUENCE [LARGE SCALE GENOMIC DNA]</scope>
    <source>
        <strain evidence="4">JCM 17225</strain>
    </source>
</reference>
<dbReference type="RefSeq" id="WP_345058308.1">
    <property type="nucleotide sequence ID" value="NZ_BAABDK010000031.1"/>
</dbReference>
<sequence>MTMNLRWYLGGLLLLFAAYVALEYNRPKPIDWTPTLVNKDRIPYGTYVLYDQLPRLLGTDSVATSRLPIYNQLSGLSLETSEAMAEARQRTVVEDNSTERTTEPDSAANSDATSATDSTATVAAAEPSETADPATDEETNSSSATEADAESVTAEASDSTTVAEDEEGEDDEEEGDWETEALLRTRPNYLFVNTSFTATSADLPLLLRYAALGRNVFIVAENFGEAGQKLLDTLGLDVRRVRLATRRGPRGLPVPDSVTIRFTNPALAGPRYRLPGTDADLRFEADSAHPHPAYGPARSLAADAQGRPVLVRCAYGQGFVYLCTLPIAFTNQFVLRPATSQFAATALSYLPARAAWWDEYQKQGRLGNQSLLRLVTSHEALNTAWYLLIIGGLLFVLVEARRRQRIIPTIKPLPNTTLLFTRTVASLYRQGRSHGPIAEKKIGLFLDYLRNRFQEPSPEFGDEAFRERLSQKSGVARPRVDELLRLVNFARTAPQLNDQQLLQLSKALSDFRREVSR</sequence>
<feature type="compositionally biased region" description="Acidic residues" evidence="1">
    <location>
        <begin position="163"/>
        <end position="179"/>
    </location>
</feature>
<evidence type="ECO:0000313" key="3">
    <source>
        <dbReference type="EMBL" id="GAA4049836.1"/>
    </source>
</evidence>
<accession>A0ABP7UQT1</accession>
<feature type="region of interest" description="Disordered" evidence="1">
    <location>
        <begin position="85"/>
        <end position="181"/>
    </location>
</feature>
<keyword evidence="2" id="KW-0812">Transmembrane</keyword>